<evidence type="ECO:0000256" key="1">
    <source>
        <dbReference type="SAM" id="MobiDB-lite"/>
    </source>
</evidence>
<proteinExistence type="predicted"/>
<dbReference type="PaxDb" id="3218-PP1S223_87V6.1"/>
<sequence>MYRNLCGALSWPSLQPQVRGNNHKGGHTRRLADRDQSNFLMDCTGRDPCPAPRTGNKTTLPQIGYSPPPLPGRDFTSAGFSSLGRSVPSVACKANDVTGKHPCREGGRV</sequence>
<dbReference type="AlphaFoldDB" id="A0A2K1JMK0"/>
<dbReference type="EnsemblPlants" id="Pp3c13_19850V3.2">
    <property type="protein sequence ID" value="Pp3c13_19850V3.2"/>
    <property type="gene ID" value="Pp3c13_19850"/>
</dbReference>
<protein>
    <submittedName>
        <fullName evidence="2 3">Uncharacterized protein</fullName>
    </submittedName>
</protein>
<evidence type="ECO:0000313" key="4">
    <source>
        <dbReference type="Proteomes" id="UP000006727"/>
    </source>
</evidence>
<dbReference type="EnsemblPlants" id="Pp3c13_19850V3.1">
    <property type="protein sequence ID" value="Pp3c13_19850V3.1"/>
    <property type="gene ID" value="Pp3c13_19850"/>
</dbReference>
<accession>A0A2K1JMK0</accession>
<dbReference type="Gramene" id="Pp3c13_19850V3.1">
    <property type="protein sequence ID" value="Pp3c13_19850V3.1"/>
    <property type="gene ID" value="Pp3c13_19850"/>
</dbReference>
<dbReference type="Gramene" id="Pp3c13_19850V3.2">
    <property type="protein sequence ID" value="Pp3c13_19850V3.2"/>
    <property type="gene ID" value="Pp3c13_19850"/>
</dbReference>
<reference evidence="2 4" key="1">
    <citation type="journal article" date="2008" name="Science">
        <title>The Physcomitrella genome reveals evolutionary insights into the conquest of land by plants.</title>
        <authorList>
            <person name="Rensing S."/>
            <person name="Lang D."/>
            <person name="Zimmer A."/>
            <person name="Terry A."/>
            <person name="Salamov A."/>
            <person name="Shapiro H."/>
            <person name="Nishiyama T."/>
            <person name="Perroud P.-F."/>
            <person name="Lindquist E."/>
            <person name="Kamisugi Y."/>
            <person name="Tanahashi T."/>
            <person name="Sakakibara K."/>
            <person name="Fujita T."/>
            <person name="Oishi K."/>
            <person name="Shin-I T."/>
            <person name="Kuroki Y."/>
            <person name="Toyoda A."/>
            <person name="Suzuki Y."/>
            <person name="Hashimoto A."/>
            <person name="Yamaguchi K."/>
            <person name="Sugano A."/>
            <person name="Kohara Y."/>
            <person name="Fujiyama A."/>
            <person name="Anterola A."/>
            <person name="Aoki S."/>
            <person name="Ashton N."/>
            <person name="Barbazuk W.B."/>
            <person name="Barker E."/>
            <person name="Bennetzen J."/>
            <person name="Bezanilla M."/>
            <person name="Blankenship R."/>
            <person name="Cho S.H."/>
            <person name="Dutcher S."/>
            <person name="Estelle M."/>
            <person name="Fawcett J.A."/>
            <person name="Gundlach H."/>
            <person name="Hanada K."/>
            <person name="Heyl A."/>
            <person name="Hicks K.A."/>
            <person name="Hugh J."/>
            <person name="Lohr M."/>
            <person name="Mayer K."/>
            <person name="Melkozernov A."/>
            <person name="Murata T."/>
            <person name="Nelson D."/>
            <person name="Pils B."/>
            <person name="Prigge M."/>
            <person name="Reiss B."/>
            <person name="Renner T."/>
            <person name="Rombauts S."/>
            <person name="Rushton P."/>
            <person name="Sanderfoot A."/>
            <person name="Schween G."/>
            <person name="Shiu S.-H."/>
            <person name="Stueber K."/>
            <person name="Theodoulou F.L."/>
            <person name="Tu H."/>
            <person name="Van de Peer Y."/>
            <person name="Verrier P.J."/>
            <person name="Waters E."/>
            <person name="Wood A."/>
            <person name="Yang L."/>
            <person name="Cove D."/>
            <person name="Cuming A."/>
            <person name="Hasebe M."/>
            <person name="Lucas S."/>
            <person name="Mishler D.B."/>
            <person name="Reski R."/>
            <person name="Grigoriev I."/>
            <person name="Quatrano R.S."/>
            <person name="Boore J.L."/>
        </authorList>
    </citation>
    <scope>NUCLEOTIDE SEQUENCE [LARGE SCALE GENOMIC DNA]</scope>
    <source>
        <strain evidence="3 4">cv. Gransden 2004</strain>
    </source>
</reference>
<evidence type="ECO:0000313" key="3">
    <source>
        <dbReference type="EnsemblPlants" id="Pp3c13_19850V3.1"/>
    </source>
</evidence>
<organism evidence="2">
    <name type="scientific">Physcomitrium patens</name>
    <name type="common">Spreading-leaved earth moss</name>
    <name type="synonym">Physcomitrella patens</name>
    <dbReference type="NCBI Taxonomy" id="3218"/>
    <lineage>
        <taxon>Eukaryota</taxon>
        <taxon>Viridiplantae</taxon>
        <taxon>Streptophyta</taxon>
        <taxon>Embryophyta</taxon>
        <taxon>Bryophyta</taxon>
        <taxon>Bryophytina</taxon>
        <taxon>Bryopsida</taxon>
        <taxon>Funariidae</taxon>
        <taxon>Funariales</taxon>
        <taxon>Funariaceae</taxon>
        <taxon>Physcomitrium</taxon>
    </lineage>
</organism>
<reference evidence="3" key="3">
    <citation type="submission" date="2020-12" db="UniProtKB">
        <authorList>
            <consortium name="EnsemblPlants"/>
        </authorList>
    </citation>
    <scope>IDENTIFICATION</scope>
</reference>
<feature type="region of interest" description="Disordered" evidence="1">
    <location>
        <begin position="45"/>
        <end position="79"/>
    </location>
</feature>
<reference evidence="2 4" key="2">
    <citation type="journal article" date="2018" name="Plant J.">
        <title>The Physcomitrella patens chromosome-scale assembly reveals moss genome structure and evolution.</title>
        <authorList>
            <person name="Lang D."/>
            <person name="Ullrich K.K."/>
            <person name="Murat F."/>
            <person name="Fuchs J."/>
            <person name="Jenkins J."/>
            <person name="Haas F.B."/>
            <person name="Piednoel M."/>
            <person name="Gundlach H."/>
            <person name="Van Bel M."/>
            <person name="Meyberg R."/>
            <person name="Vives C."/>
            <person name="Morata J."/>
            <person name="Symeonidi A."/>
            <person name="Hiss M."/>
            <person name="Muchero W."/>
            <person name="Kamisugi Y."/>
            <person name="Saleh O."/>
            <person name="Blanc G."/>
            <person name="Decker E.L."/>
            <person name="van Gessel N."/>
            <person name="Grimwood J."/>
            <person name="Hayes R.D."/>
            <person name="Graham S.W."/>
            <person name="Gunter L.E."/>
            <person name="McDaniel S.F."/>
            <person name="Hoernstein S.N.W."/>
            <person name="Larsson A."/>
            <person name="Li F.W."/>
            <person name="Perroud P.F."/>
            <person name="Phillips J."/>
            <person name="Ranjan P."/>
            <person name="Rokshar D.S."/>
            <person name="Rothfels C.J."/>
            <person name="Schneider L."/>
            <person name="Shu S."/>
            <person name="Stevenson D.W."/>
            <person name="Thummler F."/>
            <person name="Tillich M."/>
            <person name="Villarreal Aguilar J.C."/>
            <person name="Widiez T."/>
            <person name="Wong G.K."/>
            <person name="Wymore A."/>
            <person name="Zhang Y."/>
            <person name="Zimmer A.D."/>
            <person name="Quatrano R.S."/>
            <person name="Mayer K.F.X."/>
            <person name="Goodstein D."/>
            <person name="Casacuberta J.M."/>
            <person name="Vandepoele K."/>
            <person name="Reski R."/>
            <person name="Cuming A.C."/>
            <person name="Tuskan G.A."/>
            <person name="Maumus F."/>
            <person name="Salse J."/>
            <person name="Schmutz J."/>
            <person name="Rensing S.A."/>
        </authorList>
    </citation>
    <scope>NUCLEOTIDE SEQUENCE [LARGE SCALE GENOMIC DNA]</scope>
    <source>
        <strain evidence="3 4">cv. Gransden 2004</strain>
    </source>
</reference>
<gene>
    <name evidence="2" type="ORF">PHYPA_017593</name>
</gene>
<keyword evidence="4" id="KW-1185">Reference proteome</keyword>
<name>A0A2K1JMK0_PHYPA</name>
<dbReference type="Proteomes" id="UP000006727">
    <property type="component" value="Chromosome 13"/>
</dbReference>
<evidence type="ECO:0000313" key="2">
    <source>
        <dbReference type="EMBL" id="PNR42763.1"/>
    </source>
</evidence>
<dbReference type="InParanoid" id="A0A2K1JMK0"/>
<dbReference type="EMBL" id="ABEU02000013">
    <property type="protein sequence ID" value="PNR42763.1"/>
    <property type="molecule type" value="Genomic_DNA"/>
</dbReference>